<keyword evidence="1" id="KW-0732">Signal</keyword>
<reference evidence="2 3" key="1">
    <citation type="journal article" date="2014" name="PLoS ONE">
        <title>De novo Genome Assembly of the Fungal Plant Pathogen Pyrenophora semeniperda.</title>
        <authorList>
            <person name="Soliai M.M."/>
            <person name="Meyer S.E."/>
            <person name="Udall J.A."/>
            <person name="Elzinga D.E."/>
            <person name="Hermansen R.A."/>
            <person name="Bodily P.M."/>
            <person name="Hart A.A."/>
            <person name="Coleman C.E."/>
        </authorList>
    </citation>
    <scope>NUCLEOTIDE SEQUENCE [LARGE SCALE GENOMIC DNA]</scope>
    <source>
        <strain evidence="2 3">CCB06</strain>
        <tissue evidence="2">Mycelium</tissue>
    </source>
</reference>
<keyword evidence="3" id="KW-1185">Reference proteome</keyword>
<evidence type="ECO:0000256" key="1">
    <source>
        <dbReference type="SAM" id="SignalP"/>
    </source>
</evidence>
<organism evidence="2 3">
    <name type="scientific">Pyrenophora seminiperda CCB06</name>
    <dbReference type="NCBI Taxonomy" id="1302712"/>
    <lineage>
        <taxon>Eukaryota</taxon>
        <taxon>Fungi</taxon>
        <taxon>Dikarya</taxon>
        <taxon>Ascomycota</taxon>
        <taxon>Pezizomycotina</taxon>
        <taxon>Dothideomycetes</taxon>
        <taxon>Pleosporomycetidae</taxon>
        <taxon>Pleosporales</taxon>
        <taxon>Pleosporineae</taxon>
        <taxon>Pleosporaceae</taxon>
        <taxon>Pyrenophora</taxon>
    </lineage>
</organism>
<dbReference type="Proteomes" id="UP000265663">
    <property type="component" value="Unassembled WGS sequence"/>
</dbReference>
<gene>
    <name evidence="2" type="ORF">GMOD_00003899</name>
</gene>
<evidence type="ECO:0000313" key="3">
    <source>
        <dbReference type="Proteomes" id="UP000265663"/>
    </source>
</evidence>
<dbReference type="EMBL" id="KE747814">
    <property type="protein sequence ID" value="RMZ67851.1"/>
    <property type="molecule type" value="Genomic_DNA"/>
</dbReference>
<evidence type="ECO:0000313" key="2">
    <source>
        <dbReference type="EMBL" id="RMZ67851.1"/>
    </source>
</evidence>
<protein>
    <submittedName>
        <fullName evidence="2">Uncharacterized protein</fullName>
    </submittedName>
</protein>
<feature type="chain" id="PRO_5018043183" evidence="1">
    <location>
        <begin position="22"/>
        <end position="300"/>
    </location>
</feature>
<feature type="signal peptide" evidence="1">
    <location>
        <begin position="1"/>
        <end position="21"/>
    </location>
</feature>
<sequence length="300" mass="33463">MFMYLNFCIVFLLSATIPADPRRVSRFGGLLLSSSLIASERSAHIPHVGLTDARRHSACGLRFPTWYESAAGSLVSNSASASAEAEGKLRGVYGKYTHTSILPLNKPNLCPRLINVRIVESQLSTGCFSFYSLPRCFATWCLTVSYEARGFNICELYIDRSVTQSTPTFSNRSAYNPCSFSGPHLRTRWNTTSMLTNLSEYQCRQLIWRYSPLQQYSLPPRFCIVFQRSPIPWIVPTDPKGMFDGNVASGKPCATVLLFPEMPLCSSNEVTFRRAKPALIGPRNPDSTLVLILLAHTSHC</sequence>
<accession>A0A3M7M059</accession>
<dbReference type="AlphaFoldDB" id="A0A3M7M059"/>
<proteinExistence type="predicted"/>
<name>A0A3M7M059_9PLEO</name>